<dbReference type="Gene3D" id="3.40.50.2020">
    <property type="match status" value="1"/>
</dbReference>
<dbReference type="Proteomes" id="UP001597511">
    <property type="component" value="Unassembled WGS sequence"/>
</dbReference>
<dbReference type="InterPro" id="IPR050137">
    <property type="entry name" value="PyrR_bifunctional"/>
</dbReference>
<dbReference type="SUPFAM" id="SSF53271">
    <property type="entry name" value="PRTase-like"/>
    <property type="match status" value="1"/>
</dbReference>
<evidence type="ECO:0000256" key="3">
    <source>
        <dbReference type="ARBA" id="ARBA00023163"/>
    </source>
</evidence>
<dbReference type="PANTHER" id="PTHR11608:SF0">
    <property type="entry name" value="BIFUNCTIONAL PROTEIN PYRR"/>
    <property type="match status" value="1"/>
</dbReference>
<dbReference type="RefSeq" id="WP_386097042.1">
    <property type="nucleotide sequence ID" value="NZ_JBHUOZ010000001.1"/>
</dbReference>
<evidence type="ECO:0000313" key="6">
    <source>
        <dbReference type="EMBL" id="MFD2919648.1"/>
    </source>
</evidence>
<feature type="domain" description="Phosphoribosyltransferase" evidence="5">
    <location>
        <begin position="4"/>
        <end position="150"/>
    </location>
</feature>
<dbReference type="EC" id="2.4.2.9" evidence="4"/>
<dbReference type="EMBL" id="JBHUOZ010000001">
    <property type="protein sequence ID" value="MFD2919648.1"/>
    <property type="molecule type" value="Genomic_DNA"/>
</dbReference>
<accession>A0ABW6A2X0</accession>
<keyword evidence="2 4" id="KW-0805">Transcription regulation</keyword>
<reference evidence="7" key="1">
    <citation type="journal article" date="2019" name="Int. J. Syst. Evol. Microbiol.">
        <title>The Global Catalogue of Microorganisms (GCM) 10K type strain sequencing project: providing services to taxonomists for standard genome sequencing and annotation.</title>
        <authorList>
            <consortium name="The Broad Institute Genomics Platform"/>
            <consortium name="The Broad Institute Genome Sequencing Center for Infectious Disease"/>
            <person name="Wu L."/>
            <person name="Ma J."/>
        </authorList>
    </citation>
    <scope>NUCLEOTIDE SEQUENCE [LARGE SCALE GENOMIC DNA]</scope>
    <source>
        <strain evidence="7">KCTC 23299</strain>
    </source>
</reference>
<evidence type="ECO:0000256" key="1">
    <source>
        <dbReference type="ARBA" id="ARBA00005565"/>
    </source>
</evidence>
<keyword evidence="4 6" id="KW-0808">Transferase</keyword>
<protein>
    <recommendedName>
        <fullName evidence="4">Bifunctional protein PyrR</fullName>
    </recommendedName>
    <domain>
        <recommendedName>
            <fullName evidence="4">Pyrimidine operon regulatory protein</fullName>
        </recommendedName>
    </domain>
    <domain>
        <recommendedName>
            <fullName evidence="4">Uracil phosphoribosyltransferase</fullName>
            <shortName evidence="4">UPRTase</shortName>
            <ecNumber evidence="4">2.4.2.9</ecNumber>
        </recommendedName>
    </domain>
</protein>
<dbReference type="HAMAP" id="MF_01219">
    <property type="entry name" value="PyrR"/>
    <property type="match status" value="1"/>
</dbReference>
<dbReference type="Pfam" id="PF00156">
    <property type="entry name" value="Pribosyltran"/>
    <property type="match status" value="1"/>
</dbReference>
<evidence type="ECO:0000256" key="2">
    <source>
        <dbReference type="ARBA" id="ARBA00023015"/>
    </source>
</evidence>
<organism evidence="6 7">
    <name type="scientific">Terrimonas rubra</name>
    <dbReference type="NCBI Taxonomy" id="1035890"/>
    <lineage>
        <taxon>Bacteria</taxon>
        <taxon>Pseudomonadati</taxon>
        <taxon>Bacteroidota</taxon>
        <taxon>Chitinophagia</taxon>
        <taxon>Chitinophagales</taxon>
        <taxon>Chitinophagaceae</taxon>
        <taxon>Terrimonas</taxon>
    </lineage>
</organism>
<comment type="similarity">
    <text evidence="1 4">Belongs to the purine/pyrimidine phosphoribosyltransferase family. PyrR subfamily.</text>
</comment>
<dbReference type="InterPro" id="IPR000836">
    <property type="entry name" value="PRTase_dom"/>
</dbReference>
<keyword evidence="7" id="KW-1185">Reference proteome</keyword>
<keyword evidence="3 4" id="KW-0804">Transcription</keyword>
<dbReference type="PANTHER" id="PTHR11608">
    <property type="entry name" value="BIFUNCTIONAL PROTEIN PYRR"/>
    <property type="match status" value="1"/>
</dbReference>
<keyword evidence="4 6" id="KW-0328">Glycosyltransferase</keyword>
<comment type="function">
    <text evidence="4">Regulates the transcription of the pyrimidine nucleotide (pyr) operon in response to exogenous pyrimidines.</text>
</comment>
<dbReference type="NCBIfam" id="NF003549">
    <property type="entry name" value="PRK05205.1-5"/>
    <property type="match status" value="1"/>
</dbReference>
<evidence type="ECO:0000313" key="7">
    <source>
        <dbReference type="Proteomes" id="UP001597511"/>
    </source>
</evidence>
<dbReference type="InterPro" id="IPR029057">
    <property type="entry name" value="PRTase-like"/>
</dbReference>
<evidence type="ECO:0000256" key="4">
    <source>
        <dbReference type="HAMAP-Rule" id="MF_01219"/>
    </source>
</evidence>
<comment type="catalytic activity">
    <reaction evidence="4">
        <text>UMP + diphosphate = 5-phospho-alpha-D-ribose 1-diphosphate + uracil</text>
        <dbReference type="Rhea" id="RHEA:13017"/>
        <dbReference type="ChEBI" id="CHEBI:17568"/>
        <dbReference type="ChEBI" id="CHEBI:33019"/>
        <dbReference type="ChEBI" id="CHEBI:57865"/>
        <dbReference type="ChEBI" id="CHEBI:58017"/>
        <dbReference type="EC" id="2.4.2.9"/>
    </reaction>
</comment>
<dbReference type="CDD" id="cd06223">
    <property type="entry name" value="PRTases_typeI"/>
    <property type="match status" value="1"/>
</dbReference>
<comment type="caution">
    <text evidence="6">The sequence shown here is derived from an EMBL/GenBank/DDBJ whole genome shotgun (WGS) entry which is preliminary data.</text>
</comment>
<feature type="short sequence motif" description="PRPP-binding" evidence="4">
    <location>
        <begin position="95"/>
        <end position="107"/>
    </location>
</feature>
<dbReference type="GO" id="GO:0004845">
    <property type="term" value="F:uracil phosphoribosyltransferase activity"/>
    <property type="evidence" value="ECO:0007669"/>
    <property type="project" value="UniProtKB-EC"/>
</dbReference>
<comment type="function">
    <text evidence="4">Also displays a weak uracil phosphoribosyltransferase activity which is not physiologically significant.</text>
</comment>
<name>A0ABW6A2X0_9BACT</name>
<sequence>MKPILTAQQLSITVRRLAQQVLEDHIDLENTVIIGLQPRGIYLSDKIVAEIGKEIPMEQVKYGQLDITFYRDDVRNQLHIANATHIPFSIEGKKVVLIDDVLFTGRTIRAALDALLDFGRPQKVELCVLIDRRFSRELPIQPNYVGRSVDALVSQKIKVFWQDKDGKDEVALLDNE</sequence>
<gene>
    <name evidence="4 6" type="primary">pyrR</name>
    <name evidence="6" type="ORF">ACFS6H_08025</name>
</gene>
<proteinExistence type="inferred from homology"/>
<dbReference type="InterPro" id="IPR023050">
    <property type="entry name" value="PyrR"/>
</dbReference>
<evidence type="ECO:0000259" key="5">
    <source>
        <dbReference type="Pfam" id="PF00156"/>
    </source>
</evidence>